<dbReference type="AlphaFoldDB" id="A0A2J6RUG1"/>
<protein>
    <submittedName>
        <fullName evidence="2">Uncharacterized protein</fullName>
    </submittedName>
</protein>
<feature type="chain" id="PRO_5014352307" evidence="1">
    <location>
        <begin position="18"/>
        <end position="169"/>
    </location>
</feature>
<keyword evidence="3" id="KW-1185">Reference proteome</keyword>
<organism evidence="2 3">
    <name type="scientific">Hyaloscypha variabilis (strain UAMH 11265 / GT02V1 / F)</name>
    <name type="common">Meliniomyces variabilis</name>
    <dbReference type="NCBI Taxonomy" id="1149755"/>
    <lineage>
        <taxon>Eukaryota</taxon>
        <taxon>Fungi</taxon>
        <taxon>Dikarya</taxon>
        <taxon>Ascomycota</taxon>
        <taxon>Pezizomycotina</taxon>
        <taxon>Leotiomycetes</taxon>
        <taxon>Helotiales</taxon>
        <taxon>Hyaloscyphaceae</taxon>
        <taxon>Hyaloscypha</taxon>
        <taxon>Hyaloscypha variabilis</taxon>
    </lineage>
</organism>
<proteinExistence type="predicted"/>
<evidence type="ECO:0000256" key="1">
    <source>
        <dbReference type="SAM" id="SignalP"/>
    </source>
</evidence>
<dbReference type="OrthoDB" id="2251794at2759"/>
<name>A0A2J6RUG1_HYAVF</name>
<evidence type="ECO:0000313" key="3">
    <source>
        <dbReference type="Proteomes" id="UP000235786"/>
    </source>
</evidence>
<sequence>MKVSVIIVSLLAGYVSTLSVGDICSSGDEYGTCEHHSYCHQYNGQDDNVNLCPGTPDDVKCCFNPECYSPYTETGACEYTEKFNCHAVGGTYHAYAELFFFASLEPKLLHCSREFEKQLLTLRHNSAVSAQVEMTINAVLRMMLKAWILLSIERQYMGYGFTVSMIVAL</sequence>
<accession>A0A2J6RUG1</accession>
<gene>
    <name evidence="2" type="ORF">L207DRAFT_631983</name>
</gene>
<dbReference type="Proteomes" id="UP000235786">
    <property type="component" value="Unassembled WGS sequence"/>
</dbReference>
<feature type="signal peptide" evidence="1">
    <location>
        <begin position="1"/>
        <end position="17"/>
    </location>
</feature>
<reference evidence="2 3" key="1">
    <citation type="submission" date="2016-04" db="EMBL/GenBank/DDBJ databases">
        <title>A degradative enzymes factory behind the ericoid mycorrhizal symbiosis.</title>
        <authorList>
            <consortium name="DOE Joint Genome Institute"/>
            <person name="Martino E."/>
            <person name="Morin E."/>
            <person name="Grelet G."/>
            <person name="Kuo A."/>
            <person name="Kohler A."/>
            <person name="Daghino S."/>
            <person name="Barry K."/>
            <person name="Choi C."/>
            <person name="Cichocki N."/>
            <person name="Clum A."/>
            <person name="Copeland A."/>
            <person name="Hainaut M."/>
            <person name="Haridas S."/>
            <person name="Labutti K."/>
            <person name="Lindquist E."/>
            <person name="Lipzen A."/>
            <person name="Khouja H.-R."/>
            <person name="Murat C."/>
            <person name="Ohm R."/>
            <person name="Olson A."/>
            <person name="Spatafora J."/>
            <person name="Veneault-Fourrey C."/>
            <person name="Henrissat B."/>
            <person name="Grigoriev I."/>
            <person name="Martin F."/>
            <person name="Perotto S."/>
        </authorList>
    </citation>
    <scope>NUCLEOTIDE SEQUENCE [LARGE SCALE GENOMIC DNA]</scope>
    <source>
        <strain evidence="2 3">F</strain>
    </source>
</reference>
<evidence type="ECO:0000313" key="2">
    <source>
        <dbReference type="EMBL" id="PMD42145.1"/>
    </source>
</evidence>
<keyword evidence="1" id="KW-0732">Signal</keyword>
<dbReference type="EMBL" id="KZ613943">
    <property type="protein sequence ID" value="PMD42145.1"/>
    <property type="molecule type" value="Genomic_DNA"/>
</dbReference>